<comment type="caution">
    <text evidence="3">The sequence shown here is derived from an EMBL/GenBank/DDBJ whole genome shotgun (WGS) entry which is preliminary data.</text>
</comment>
<keyword evidence="2" id="KW-0472">Membrane</keyword>
<evidence type="ECO:0000256" key="2">
    <source>
        <dbReference type="SAM" id="Phobius"/>
    </source>
</evidence>
<dbReference type="AlphaFoldDB" id="A0A3M7PSD5"/>
<dbReference type="Proteomes" id="UP000276133">
    <property type="component" value="Unassembled WGS sequence"/>
</dbReference>
<keyword evidence="2" id="KW-1133">Transmembrane helix</keyword>
<protein>
    <submittedName>
        <fullName evidence="3">Uncharacterized protein</fullName>
    </submittedName>
</protein>
<keyword evidence="4" id="KW-1185">Reference proteome</keyword>
<organism evidence="3 4">
    <name type="scientific">Brachionus plicatilis</name>
    <name type="common">Marine rotifer</name>
    <name type="synonym">Brachionus muelleri</name>
    <dbReference type="NCBI Taxonomy" id="10195"/>
    <lineage>
        <taxon>Eukaryota</taxon>
        <taxon>Metazoa</taxon>
        <taxon>Spiralia</taxon>
        <taxon>Gnathifera</taxon>
        <taxon>Rotifera</taxon>
        <taxon>Eurotatoria</taxon>
        <taxon>Monogononta</taxon>
        <taxon>Pseudotrocha</taxon>
        <taxon>Ploima</taxon>
        <taxon>Brachionidae</taxon>
        <taxon>Brachionus</taxon>
    </lineage>
</organism>
<feature type="compositionally biased region" description="Acidic residues" evidence="1">
    <location>
        <begin position="47"/>
        <end position="61"/>
    </location>
</feature>
<evidence type="ECO:0000256" key="1">
    <source>
        <dbReference type="SAM" id="MobiDB-lite"/>
    </source>
</evidence>
<reference evidence="3 4" key="1">
    <citation type="journal article" date="2018" name="Sci. Rep.">
        <title>Genomic signatures of local adaptation to the degree of environmental predictability in rotifers.</title>
        <authorList>
            <person name="Franch-Gras L."/>
            <person name="Hahn C."/>
            <person name="Garcia-Roger E.M."/>
            <person name="Carmona M.J."/>
            <person name="Serra M."/>
            <person name="Gomez A."/>
        </authorList>
    </citation>
    <scope>NUCLEOTIDE SEQUENCE [LARGE SCALE GENOMIC DNA]</scope>
    <source>
        <strain evidence="3">HYR1</strain>
    </source>
</reference>
<feature type="region of interest" description="Disordered" evidence="1">
    <location>
        <begin position="47"/>
        <end position="66"/>
    </location>
</feature>
<keyword evidence="2" id="KW-0812">Transmembrane</keyword>
<evidence type="ECO:0000313" key="3">
    <source>
        <dbReference type="EMBL" id="RNA01839.1"/>
    </source>
</evidence>
<sequence>MLSSAKFCYHAKYNTCKIFLTIVTCRISRIPNCNCLLLSLGEATGETEDGWDEDNTDETDKDNESLRGKHLDTDMRLAWGLSFASKSKYSSSLVLVVDKGSFTNDFLKSRVNGLGKRPPSGTSTDKKFINLGGDCSTLCCLCMLDTGKHGRLGREQIAGTRAQVRCVRRLYNKDIWCRIVRRPMIAQRLESVRTCLVKSGERMRLACTALNFRVHFGTFFLLTWPILMLVVFAKTDKAQHAAYFVQYLAYFFARRFQVVASRACRVYGALFSSTSVTVGFLAGNVNGGRVGAGH</sequence>
<proteinExistence type="predicted"/>
<accession>A0A3M7PSD5</accession>
<feature type="transmembrane region" description="Helical" evidence="2">
    <location>
        <begin position="212"/>
        <end position="233"/>
    </location>
</feature>
<gene>
    <name evidence="3" type="ORF">BpHYR1_036779</name>
</gene>
<evidence type="ECO:0000313" key="4">
    <source>
        <dbReference type="Proteomes" id="UP000276133"/>
    </source>
</evidence>
<dbReference type="EMBL" id="REGN01009149">
    <property type="protein sequence ID" value="RNA01839.1"/>
    <property type="molecule type" value="Genomic_DNA"/>
</dbReference>
<name>A0A3M7PSD5_BRAPC</name>